<sequence>MLSLCRLGLVHYPALHKRAISFPFYPSRSVKFTPLPLHKTSRIAAAAGTVAAGASMEAPPPGYRRNVGICLINASSKIFAASRLDIPGTWQMPQGGVDEGEDPRIAAVRELKEETGVTSAELLAEVPYWLTYDFPPEVCEKLNKRWGSNWKGQAQKWFLFRFTGEEEEINLAGDGSEKPEFEEWTWMTPEELLDHIVGFKKPVYEEVLKYFAPHLQSDPAPKI</sequence>
<gene>
    <name evidence="1" type="ORF">IHE45_04G045600</name>
</gene>
<comment type="caution">
    <text evidence="1">The sequence shown here is derived from an EMBL/GenBank/DDBJ whole genome shotgun (WGS) entry which is preliminary data.</text>
</comment>
<dbReference type="EC" id="3.6.1.17" evidence="1"/>
<keyword evidence="2" id="KW-1185">Reference proteome</keyword>
<name>A0ACB7WC36_DIOAL</name>
<organism evidence="1 2">
    <name type="scientific">Dioscorea alata</name>
    <name type="common">Purple yam</name>
    <dbReference type="NCBI Taxonomy" id="55571"/>
    <lineage>
        <taxon>Eukaryota</taxon>
        <taxon>Viridiplantae</taxon>
        <taxon>Streptophyta</taxon>
        <taxon>Embryophyta</taxon>
        <taxon>Tracheophyta</taxon>
        <taxon>Spermatophyta</taxon>
        <taxon>Magnoliopsida</taxon>
        <taxon>Liliopsida</taxon>
        <taxon>Dioscoreales</taxon>
        <taxon>Dioscoreaceae</taxon>
        <taxon>Dioscorea</taxon>
    </lineage>
</organism>
<dbReference type="EMBL" id="CM037014">
    <property type="protein sequence ID" value="KAH7685532.1"/>
    <property type="molecule type" value="Genomic_DNA"/>
</dbReference>
<keyword evidence="1" id="KW-0378">Hydrolase</keyword>
<protein>
    <submittedName>
        <fullName evidence="1">Bis(5'-nucleosyl)-tetraphosphatase (Asymmetrical) protein</fullName>
        <ecNumber evidence="1">3.6.1.17</ecNumber>
    </submittedName>
</protein>
<dbReference type="Proteomes" id="UP000827976">
    <property type="component" value="Chromosome 4"/>
</dbReference>
<evidence type="ECO:0000313" key="2">
    <source>
        <dbReference type="Proteomes" id="UP000827976"/>
    </source>
</evidence>
<evidence type="ECO:0000313" key="1">
    <source>
        <dbReference type="EMBL" id="KAH7685532.1"/>
    </source>
</evidence>
<proteinExistence type="predicted"/>
<reference evidence="2" key="1">
    <citation type="journal article" date="2022" name="Nat. Commun.">
        <title>Chromosome evolution and the genetic basis of agronomically important traits in greater yam.</title>
        <authorList>
            <person name="Bredeson J.V."/>
            <person name="Lyons J.B."/>
            <person name="Oniyinde I.O."/>
            <person name="Okereke N.R."/>
            <person name="Kolade O."/>
            <person name="Nnabue I."/>
            <person name="Nwadili C.O."/>
            <person name="Hribova E."/>
            <person name="Parker M."/>
            <person name="Nwogha J."/>
            <person name="Shu S."/>
            <person name="Carlson J."/>
            <person name="Kariba R."/>
            <person name="Muthemba S."/>
            <person name="Knop K."/>
            <person name="Barton G.J."/>
            <person name="Sherwood A.V."/>
            <person name="Lopez-Montes A."/>
            <person name="Asiedu R."/>
            <person name="Jamnadass R."/>
            <person name="Muchugi A."/>
            <person name="Goodstein D."/>
            <person name="Egesi C.N."/>
            <person name="Featherston J."/>
            <person name="Asfaw A."/>
            <person name="Simpson G.G."/>
            <person name="Dolezel J."/>
            <person name="Hendre P.S."/>
            <person name="Van Deynze A."/>
            <person name="Kumar P.L."/>
            <person name="Obidiegwu J.E."/>
            <person name="Bhattacharjee R."/>
            <person name="Rokhsar D.S."/>
        </authorList>
    </citation>
    <scope>NUCLEOTIDE SEQUENCE [LARGE SCALE GENOMIC DNA]</scope>
    <source>
        <strain evidence="2">cv. TDa95/00328</strain>
    </source>
</reference>
<accession>A0ACB7WC36</accession>